<protein>
    <submittedName>
        <fullName evidence="3">Uncharacterized protein</fullName>
    </submittedName>
</protein>
<proteinExistence type="predicted"/>
<evidence type="ECO:0000256" key="1">
    <source>
        <dbReference type="SAM" id="Coils"/>
    </source>
</evidence>
<sequence>MAQTQGNSNDDPTPPATIHHSSSSTSVRVDEHGQAHPSGGITDMVKPFMSSSSNQTPRDREMEKLKAEIQKRNTELANHKAEIKRLQREMRAQVNSINALQSDRQRLNEANNSLQSELISVKQQLKEVTTLADTQGKELIGAQKFMPKADPISISDLKGKVSALNDEIFQAAASLGETIVPHVYELTEEDMNRLYNDAVQIVGEPLTQMLVDEGRKPNAEANPLLVQAVLQVFMTKICSSKVQLWIPNDPKISDFITAVYTNIQGSEKPAVSGQWRALTQAHTRPVTAGWKEDLISKMMKLFKVASWRTPDKNQRQSFEGKLIPIFKAVEDLRIALSEKITSVDIHVSLVPPNSLFDASWMDDAFADARAKPVPGGPRQRVVGTTGFGLKKPIVGKRDASGGLVFESVLAPNVILESTL</sequence>
<dbReference type="EMBL" id="NHTK01006092">
    <property type="protein sequence ID" value="PPQ64187.1"/>
    <property type="molecule type" value="Genomic_DNA"/>
</dbReference>
<evidence type="ECO:0000313" key="3">
    <source>
        <dbReference type="EMBL" id="PPQ64187.1"/>
    </source>
</evidence>
<evidence type="ECO:0000256" key="2">
    <source>
        <dbReference type="SAM" id="MobiDB-lite"/>
    </source>
</evidence>
<feature type="coiled-coil region" evidence="1">
    <location>
        <begin position="62"/>
        <end position="124"/>
    </location>
</feature>
<dbReference type="Proteomes" id="UP000284842">
    <property type="component" value="Unassembled WGS sequence"/>
</dbReference>
<evidence type="ECO:0000313" key="4">
    <source>
        <dbReference type="Proteomes" id="UP000284842"/>
    </source>
</evidence>
<dbReference type="AlphaFoldDB" id="A0A409VET6"/>
<dbReference type="InParanoid" id="A0A409VET6"/>
<feature type="region of interest" description="Disordered" evidence="2">
    <location>
        <begin position="1"/>
        <end position="62"/>
    </location>
</feature>
<comment type="caution">
    <text evidence="3">The sequence shown here is derived from an EMBL/GenBank/DDBJ whole genome shotgun (WGS) entry which is preliminary data.</text>
</comment>
<gene>
    <name evidence="3" type="ORF">CVT24_008561</name>
</gene>
<accession>A0A409VET6</accession>
<feature type="compositionally biased region" description="Polar residues" evidence="2">
    <location>
        <begin position="1"/>
        <end position="11"/>
    </location>
</feature>
<name>A0A409VET6_9AGAR</name>
<keyword evidence="1" id="KW-0175">Coiled coil</keyword>
<organism evidence="3 4">
    <name type="scientific">Panaeolus cyanescens</name>
    <dbReference type="NCBI Taxonomy" id="181874"/>
    <lineage>
        <taxon>Eukaryota</taxon>
        <taxon>Fungi</taxon>
        <taxon>Dikarya</taxon>
        <taxon>Basidiomycota</taxon>
        <taxon>Agaricomycotina</taxon>
        <taxon>Agaricomycetes</taxon>
        <taxon>Agaricomycetidae</taxon>
        <taxon>Agaricales</taxon>
        <taxon>Agaricineae</taxon>
        <taxon>Galeropsidaceae</taxon>
        <taxon>Panaeolus</taxon>
    </lineage>
</organism>
<keyword evidence="4" id="KW-1185">Reference proteome</keyword>
<dbReference type="Gene3D" id="1.10.287.1490">
    <property type="match status" value="1"/>
</dbReference>
<reference evidence="3 4" key="1">
    <citation type="journal article" date="2018" name="Evol. Lett.">
        <title>Horizontal gene cluster transfer increased hallucinogenic mushroom diversity.</title>
        <authorList>
            <person name="Reynolds H.T."/>
            <person name="Vijayakumar V."/>
            <person name="Gluck-Thaler E."/>
            <person name="Korotkin H.B."/>
            <person name="Matheny P.B."/>
            <person name="Slot J.C."/>
        </authorList>
    </citation>
    <scope>NUCLEOTIDE SEQUENCE [LARGE SCALE GENOMIC DNA]</scope>
    <source>
        <strain evidence="3 4">2629</strain>
    </source>
</reference>
<dbReference type="OrthoDB" id="3222645at2759"/>